<dbReference type="Gene3D" id="3.40.50.1000">
    <property type="entry name" value="HAD superfamily/HAD-like"/>
    <property type="match status" value="1"/>
</dbReference>
<dbReference type="InterPro" id="IPR000150">
    <property type="entry name" value="Cof"/>
</dbReference>
<dbReference type="PROSITE" id="PS01228">
    <property type="entry name" value="COF_1"/>
    <property type="match status" value="1"/>
</dbReference>
<dbReference type="InterPro" id="IPR036412">
    <property type="entry name" value="HAD-like_sf"/>
</dbReference>
<sequence length="280" mass="31155">MNQKIKLICIDMDGTLLNSNHEISERNKEALRQAKKLGVNIAITTGRLFGSARYYSNLIGIENTPVITSNGAYIKTNYDDIPVLENAIPREIAIEIYKIIKKHNLKINFNSWDTLMREDEVPDDHAYTIMNKHLPDDKKVKFIVNSDFISAIESFDGKILKGIVIERENLDNLWAAKDELKEIFGDKLHVVSSGTDNIEIMIGTTSKGNAVAHLADILNINAEEVMCIGDSENDISMLKFAGIGVAMGNGLQMVKDLADFVTDTNDNDGVSKAVEHFVLN</sequence>
<gene>
    <name evidence="1" type="primary">yidA_8</name>
    <name evidence="1" type="ORF">SDC9_52506</name>
</gene>
<dbReference type="NCBIfam" id="TIGR01484">
    <property type="entry name" value="HAD-SF-IIB"/>
    <property type="match status" value="1"/>
</dbReference>
<dbReference type="EC" id="3.1.3.23" evidence="1"/>
<dbReference type="InterPro" id="IPR023214">
    <property type="entry name" value="HAD_sf"/>
</dbReference>
<dbReference type="GO" id="GO:0000287">
    <property type="term" value="F:magnesium ion binding"/>
    <property type="evidence" value="ECO:0007669"/>
    <property type="project" value="TreeGrafter"/>
</dbReference>
<dbReference type="GO" id="GO:0005829">
    <property type="term" value="C:cytosol"/>
    <property type="evidence" value="ECO:0007669"/>
    <property type="project" value="TreeGrafter"/>
</dbReference>
<dbReference type="InterPro" id="IPR006379">
    <property type="entry name" value="HAD-SF_hydro_IIB"/>
</dbReference>
<dbReference type="SFLD" id="SFLDS00003">
    <property type="entry name" value="Haloacid_Dehalogenase"/>
    <property type="match status" value="1"/>
</dbReference>
<dbReference type="PANTHER" id="PTHR10000">
    <property type="entry name" value="PHOSPHOSERINE PHOSPHATASE"/>
    <property type="match status" value="1"/>
</dbReference>
<dbReference type="PANTHER" id="PTHR10000:SF8">
    <property type="entry name" value="HAD SUPERFAMILY HYDROLASE-LIKE, TYPE 3"/>
    <property type="match status" value="1"/>
</dbReference>
<name>A0A644WQU7_9ZZZZ</name>
<reference evidence="1" key="1">
    <citation type="submission" date="2019-08" db="EMBL/GenBank/DDBJ databases">
        <authorList>
            <person name="Kucharzyk K."/>
            <person name="Murdoch R.W."/>
            <person name="Higgins S."/>
            <person name="Loffler F."/>
        </authorList>
    </citation>
    <scope>NUCLEOTIDE SEQUENCE</scope>
</reference>
<dbReference type="SUPFAM" id="SSF56784">
    <property type="entry name" value="HAD-like"/>
    <property type="match status" value="1"/>
</dbReference>
<dbReference type="SFLD" id="SFLDG01144">
    <property type="entry name" value="C2.B.4:_PGP_Like"/>
    <property type="match status" value="1"/>
</dbReference>
<dbReference type="PROSITE" id="PS01229">
    <property type="entry name" value="COF_2"/>
    <property type="match status" value="1"/>
</dbReference>
<dbReference type="Pfam" id="PF08282">
    <property type="entry name" value="Hydrolase_3"/>
    <property type="match status" value="1"/>
</dbReference>
<dbReference type="Gene3D" id="3.30.1240.10">
    <property type="match status" value="1"/>
</dbReference>
<comment type="caution">
    <text evidence="1">The sequence shown here is derived from an EMBL/GenBank/DDBJ whole genome shotgun (WGS) entry which is preliminary data.</text>
</comment>
<accession>A0A644WQU7</accession>
<dbReference type="EMBL" id="VSSQ01001209">
    <property type="protein sequence ID" value="MPM06210.1"/>
    <property type="molecule type" value="Genomic_DNA"/>
</dbReference>
<dbReference type="NCBIfam" id="TIGR00099">
    <property type="entry name" value="Cof-subfamily"/>
    <property type="match status" value="1"/>
</dbReference>
<proteinExistence type="predicted"/>
<dbReference type="AlphaFoldDB" id="A0A644WQU7"/>
<dbReference type="GO" id="GO:0050308">
    <property type="term" value="F:sugar-phosphatase activity"/>
    <property type="evidence" value="ECO:0007669"/>
    <property type="project" value="UniProtKB-EC"/>
</dbReference>
<organism evidence="1">
    <name type="scientific">bioreactor metagenome</name>
    <dbReference type="NCBI Taxonomy" id="1076179"/>
    <lineage>
        <taxon>unclassified sequences</taxon>
        <taxon>metagenomes</taxon>
        <taxon>ecological metagenomes</taxon>
    </lineage>
</organism>
<dbReference type="CDD" id="cd07516">
    <property type="entry name" value="HAD_Pase"/>
    <property type="match status" value="1"/>
</dbReference>
<keyword evidence="1" id="KW-0378">Hydrolase</keyword>
<protein>
    <submittedName>
        <fullName evidence="1">Sugar phosphatase YidA</fullName>
        <ecNumber evidence="1">3.1.3.23</ecNumber>
    </submittedName>
</protein>
<dbReference type="SFLD" id="SFLDG01140">
    <property type="entry name" value="C2.B:_Phosphomannomutase_and_P"/>
    <property type="match status" value="1"/>
</dbReference>
<evidence type="ECO:0000313" key="1">
    <source>
        <dbReference type="EMBL" id="MPM06210.1"/>
    </source>
</evidence>